<dbReference type="Gene3D" id="3.40.50.300">
    <property type="entry name" value="P-loop containing nucleotide triphosphate hydrolases"/>
    <property type="match status" value="4"/>
</dbReference>
<accession>A0A075LH97</accession>
<organism evidence="17 18">
    <name type="scientific">Terribacillus saccharophilus</name>
    <dbReference type="NCBI Taxonomy" id="361277"/>
    <lineage>
        <taxon>Bacteria</taxon>
        <taxon>Bacillati</taxon>
        <taxon>Bacillota</taxon>
        <taxon>Bacilli</taxon>
        <taxon>Bacillales</taxon>
        <taxon>Bacillaceae</taxon>
        <taxon>Terribacillus</taxon>
    </lineage>
</organism>
<keyword evidence="10 13" id="KW-0413">Isomerase</keyword>
<name>A0A075LH97_9BACI</name>
<evidence type="ECO:0000256" key="2">
    <source>
        <dbReference type="ARBA" id="ARBA00022741"/>
    </source>
</evidence>
<dbReference type="Proteomes" id="UP000027980">
    <property type="component" value="Chromosome"/>
</dbReference>
<evidence type="ECO:0000259" key="16">
    <source>
        <dbReference type="PROSITE" id="PS51217"/>
    </source>
</evidence>
<keyword evidence="5 13" id="KW-0347">Helicase</keyword>
<dbReference type="OrthoDB" id="9810135at2"/>
<dbReference type="GO" id="GO:0000724">
    <property type="term" value="P:double-strand break repair via homologous recombination"/>
    <property type="evidence" value="ECO:0007669"/>
    <property type="project" value="UniProtKB-UniRule"/>
</dbReference>
<dbReference type="EC" id="5.6.2.4" evidence="13"/>
<keyword evidence="1 13" id="KW-0540">Nuclease</keyword>
<evidence type="ECO:0000313" key="17">
    <source>
        <dbReference type="EMBL" id="AIF66050.1"/>
    </source>
</evidence>
<sequence length="1241" mass="143632">MVMWTDEQQLAIDAKGHDILVAAAAGSGKTAVLVERIIQKLVNQDDPVDIDQLLVVTFTNAAAQEMRSRIGTALEKALEANPTSQHLRKQLSLLQNASISTLHSFCLDVVRKYAYMLDLDPGFRIADDLEADLIRQEVMGDLLEEWYGKEGEEQAAFFGVVDRFSNDRNDLEVEDLILKLYDFATQNPYPEAWLDQMAELYNVSAIQDENELPWLQVLKREANDQLQAMLQEADQGLALTQEPDGPYHYAETFEAERKFIAEAKLLVEGSWNDAVSFIKEQSFGRLSGKKVECDDMKKSQAKALRDSYKKRWGKLSGDWFARKLEIYLSDMIELYPSIQQLALLVKQFRSRYQLEKRERALVDFSDLEHFCLEVLIDENSTPEQIIPSSIAESYQSRFKELLLDEYQDTNLVQETLVTLISDRSGSGNMFMVGDVKQSIYRFRHAEPTLFLNKYKAFSDPEHPAMRIDLASNFRSRQQVLDGANYIFRQLFSVDVGEMQYEKEAELIYANKMYDDLKQDDTDVELVIINRDGTEEAEDADTDTEMVEDLEKAQLEGRAYSRMIQQWIGHDGHGAMKVVDKSTQQQRDIQYRDIVILLRSMTWAPAIVEELKQQGIPVYAELSTGYLEAIEIKVMMSVLKIIDNPLQDIPFAAVLRCPIIGLKEDDLAKVRLADQRSSYYEAARAYVRTANDEISIKIERLLEWLRSWRMEARQGALSALIWSIMRETGYYDFVGGIPGGRQRQANLRALYDRARNYENTSFRGLFRFVKFIERMEERGDDLGAAKALGEQEDVVRIMTIHKSKGLEFPVVITGAMDKTFNQQDLRERYLLHKDLGFGSKYIDPVKRLMYPTLIYHALKAEKQRESLAEEMRVLYVALTRAKEKLVMVGNVASLEKKLQKWRQIADHPSWVLPSHYRLEATSYLDWVAPALLRHEQAMDLRAEELSQQLPTEITADSSQWRIRLQESRDYLTSDEQEEEANQELLQRITDWNPGEEDSDWKEEVENRLTYHYLHTEATKFRAKQTVTEIKRQREIRDSYSDSGVMNRIQQRAPIASRPRFLQESKELTPAERGSAVHAVLQQLDIKKEWDKKKLEEFLLELVDKEFLQQDAAASIDVELILDFLESSIADRIRQAEHFYRETPFTLALPANEIYNDWAGAASDKVVVQGVVDQILVEEDGLVLLDYKTDTLYGEDPNRRAEILTEKYRVQIELYAKAIERIWKKPVKESYLYFFDKGFLRRV</sequence>
<dbReference type="HAMAP" id="MF_01451">
    <property type="entry name" value="AddA"/>
    <property type="match status" value="1"/>
</dbReference>
<comment type="catalytic activity">
    <reaction evidence="12 13">
        <text>ATP + H2O = ADP + phosphate + H(+)</text>
        <dbReference type="Rhea" id="RHEA:13065"/>
        <dbReference type="ChEBI" id="CHEBI:15377"/>
        <dbReference type="ChEBI" id="CHEBI:15378"/>
        <dbReference type="ChEBI" id="CHEBI:30616"/>
        <dbReference type="ChEBI" id="CHEBI:43474"/>
        <dbReference type="ChEBI" id="CHEBI:456216"/>
        <dbReference type="EC" id="5.6.2.4"/>
    </reaction>
</comment>
<dbReference type="PANTHER" id="PTHR11070">
    <property type="entry name" value="UVRD / RECB / PCRA DNA HELICASE FAMILY MEMBER"/>
    <property type="match status" value="1"/>
</dbReference>
<comment type="catalytic activity">
    <reaction evidence="11 13">
        <text>Couples ATP hydrolysis with the unwinding of duplex DNA by translocating in the 3'-5' direction.</text>
        <dbReference type="EC" id="5.6.2.4"/>
    </reaction>
</comment>
<dbReference type="GO" id="GO:0008408">
    <property type="term" value="F:3'-5' exonuclease activity"/>
    <property type="evidence" value="ECO:0007669"/>
    <property type="project" value="UniProtKB-UniRule"/>
</dbReference>
<dbReference type="GO" id="GO:0043138">
    <property type="term" value="F:3'-5' DNA helicase activity"/>
    <property type="evidence" value="ECO:0007669"/>
    <property type="project" value="UniProtKB-UniRule"/>
</dbReference>
<comment type="function">
    <text evidence="13">The heterodimer acts as both an ATP-dependent DNA helicase and an ATP-dependent, dual-direction single-stranded exonuclease. Recognizes the chi site generating a DNA molecule suitable for the initiation of homologous recombination. The AddA nuclease domain is required for chi fragment generation; this subunit has the helicase and 3' -&gt; 5' nuclease activities.</text>
</comment>
<dbReference type="Pfam" id="PF00580">
    <property type="entry name" value="UvrD-helicase"/>
    <property type="match status" value="1"/>
</dbReference>
<dbReference type="InterPro" id="IPR014016">
    <property type="entry name" value="UvrD-like_ATP-bd"/>
</dbReference>
<evidence type="ECO:0000256" key="11">
    <source>
        <dbReference type="ARBA" id="ARBA00034617"/>
    </source>
</evidence>
<dbReference type="PROSITE" id="PS51217">
    <property type="entry name" value="UVRD_HELICASE_CTER"/>
    <property type="match status" value="1"/>
</dbReference>
<feature type="domain" description="UvrD-like helicase ATP-binding" evidence="15">
    <location>
        <begin position="2"/>
        <end position="476"/>
    </location>
</feature>
<dbReference type="FunFam" id="3.40.50.300:FF:001236">
    <property type="entry name" value="ATP-dependent helicase/nuclease subunit A"/>
    <property type="match status" value="1"/>
</dbReference>
<dbReference type="PROSITE" id="PS51198">
    <property type="entry name" value="UVRD_HELICASE_ATP_BIND"/>
    <property type="match status" value="1"/>
</dbReference>
<dbReference type="KEGG" id="tap:GZ22_04990"/>
<evidence type="ECO:0000256" key="9">
    <source>
        <dbReference type="ARBA" id="ARBA00023204"/>
    </source>
</evidence>
<keyword evidence="3 13" id="KW-0227">DNA damage</keyword>
<dbReference type="AlphaFoldDB" id="A0A075LH97"/>
<comment type="cofactor">
    <cofactor evidence="13">
        <name>Mg(2+)</name>
        <dbReference type="ChEBI" id="CHEBI:18420"/>
    </cofactor>
</comment>
<gene>
    <name evidence="13" type="primary">addA</name>
    <name evidence="17" type="ORF">GZ22_04990</name>
</gene>
<dbReference type="InterPro" id="IPR000212">
    <property type="entry name" value="DNA_helicase_UvrD/REP"/>
</dbReference>
<proteinExistence type="inferred from homology"/>
<evidence type="ECO:0000256" key="6">
    <source>
        <dbReference type="ARBA" id="ARBA00022839"/>
    </source>
</evidence>
<dbReference type="InterPro" id="IPR014152">
    <property type="entry name" value="AddA"/>
</dbReference>
<dbReference type="GO" id="GO:0003690">
    <property type="term" value="F:double-stranded DNA binding"/>
    <property type="evidence" value="ECO:0007669"/>
    <property type="project" value="UniProtKB-UniRule"/>
</dbReference>
<keyword evidence="7 13" id="KW-0067">ATP-binding</keyword>
<evidence type="ECO:0000256" key="12">
    <source>
        <dbReference type="ARBA" id="ARBA00048988"/>
    </source>
</evidence>
<evidence type="ECO:0000256" key="1">
    <source>
        <dbReference type="ARBA" id="ARBA00022722"/>
    </source>
</evidence>
<dbReference type="PANTHER" id="PTHR11070:SF48">
    <property type="entry name" value="ATP-DEPENDENT HELICASE_NUCLEASE SUBUNIT A"/>
    <property type="match status" value="1"/>
</dbReference>
<evidence type="ECO:0000256" key="7">
    <source>
        <dbReference type="ARBA" id="ARBA00022840"/>
    </source>
</evidence>
<evidence type="ECO:0000256" key="5">
    <source>
        <dbReference type="ARBA" id="ARBA00022806"/>
    </source>
</evidence>
<feature type="binding site" evidence="14">
    <location>
        <begin position="23"/>
        <end position="30"/>
    </location>
    <ligand>
        <name>ATP</name>
        <dbReference type="ChEBI" id="CHEBI:30616"/>
    </ligand>
</feature>
<reference evidence="17 18" key="1">
    <citation type="submission" date="2014-07" db="EMBL/GenBank/DDBJ databases">
        <title>Complete genome sequence of a moderately halophilic bacterium Terribacillus aidingensis MP602, isolated from Cryptomeria fortunei in Tianmu mountain in China.</title>
        <authorList>
            <person name="Wang Y."/>
            <person name="Lu P."/>
            <person name="Zhang L."/>
        </authorList>
    </citation>
    <scope>NUCLEOTIDE SEQUENCE [LARGE SCALE GENOMIC DNA]</scope>
    <source>
        <strain evidence="17 18">MP602</strain>
    </source>
</reference>
<keyword evidence="6 13" id="KW-0269">Exonuclease</keyword>
<keyword evidence="9 13" id="KW-0234">DNA repair</keyword>
<dbReference type="GO" id="GO:0033202">
    <property type="term" value="C:DNA helicase complex"/>
    <property type="evidence" value="ECO:0007669"/>
    <property type="project" value="TreeGrafter"/>
</dbReference>
<keyword evidence="2 13" id="KW-0547">Nucleotide-binding</keyword>
<dbReference type="NCBIfam" id="TIGR02785">
    <property type="entry name" value="addA_Gpos"/>
    <property type="match status" value="1"/>
</dbReference>
<dbReference type="SUPFAM" id="SSF52540">
    <property type="entry name" value="P-loop containing nucleoside triphosphate hydrolases"/>
    <property type="match status" value="1"/>
</dbReference>
<dbReference type="GO" id="GO:0005524">
    <property type="term" value="F:ATP binding"/>
    <property type="evidence" value="ECO:0007669"/>
    <property type="project" value="UniProtKB-UniRule"/>
</dbReference>
<dbReference type="HOGENOM" id="CLU_001114_3_1_9"/>
<dbReference type="InterPro" id="IPR027417">
    <property type="entry name" value="P-loop_NTPase"/>
</dbReference>
<dbReference type="RefSeq" id="WP_038559307.1">
    <property type="nucleotide sequence ID" value="NZ_CP008876.1"/>
</dbReference>
<evidence type="ECO:0000256" key="3">
    <source>
        <dbReference type="ARBA" id="ARBA00022763"/>
    </source>
</evidence>
<evidence type="ECO:0000313" key="18">
    <source>
        <dbReference type="Proteomes" id="UP000027980"/>
    </source>
</evidence>
<evidence type="ECO:0000256" key="4">
    <source>
        <dbReference type="ARBA" id="ARBA00022801"/>
    </source>
</evidence>
<dbReference type="InterPro" id="IPR038726">
    <property type="entry name" value="PDDEXK_AddAB-type"/>
</dbReference>
<dbReference type="SUPFAM" id="SSF52980">
    <property type="entry name" value="Restriction endonuclease-like"/>
    <property type="match status" value="1"/>
</dbReference>
<dbReference type="Pfam" id="PF13361">
    <property type="entry name" value="UvrD_C"/>
    <property type="match status" value="1"/>
</dbReference>
<evidence type="ECO:0000256" key="10">
    <source>
        <dbReference type="ARBA" id="ARBA00023235"/>
    </source>
</evidence>
<evidence type="ECO:0000256" key="8">
    <source>
        <dbReference type="ARBA" id="ARBA00023125"/>
    </source>
</evidence>
<feature type="domain" description="UvrD-like helicase C-terminal" evidence="16">
    <location>
        <begin position="503"/>
        <end position="804"/>
    </location>
</feature>
<comment type="similarity">
    <text evidence="13">Belongs to the helicase family. AddA subfamily.</text>
</comment>
<dbReference type="EC" id="3.1.-.-" evidence="13"/>
<dbReference type="GeneID" id="34221628"/>
<evidence type="ECO:0000259" key="15">
    <source>
        <dbReference type="PROSITE" id="PS51198"/>
    </source>
</evidence>
<dbReference type="GO" id="GO:0016887">
    <property type="term" value="F:ATP hydrolysis activity"/>
    <property type="evidence" value="ECO:0007669"/>
    <property type="project" value="RHEA"/>
</dbReference>
<dbReference type="GO" id="GO:0005829">
    <property type="term" value="C:cytosol"/>
    <property type="evidence" value="ECO:0007669"/>
    <property type="project" value="TreeGrafter"/>
</dbReference>
<dbReference type="InterPro" id="IPR014017">
    <property type="entry name" value="DNA_helicase_UvrD-like_C"/>
</dbReference>
<dbReference type="Gene3D" id="3.90.320.10">
    <property type="match status" value="1"/>
</dbReference>
<evidence type="ECO:0000256" key="14">
    <source>
        <dbReference type="PROSITE-ProRule" id="PRU00560"/>
    </source>
</evidence>
<evidence type="ECO:0000256" key="13">
    <source>
        <dbReference type="HAMAP-Rule" id="MF_01451"/>
    </source>
</evidence>
<dbReference type="EMBL" id="CP008876">
    <property type="protein sequence ID" value="AIF66050.1"/>
    <property type="molecule type" value="Genomic_DNA"/>
</dbReference>
<protein>
    <recommendedName>
        <fullName evidence="13">ATP-dependent helicase/nuclease subunit A</fullName>
        <ecNumber evidence="13">3.1.-.-</ecNumber>
        <ecNumber evidence="13">5.6.2.4</ecNumber>
    </recommendedName>
    <alternativeName>
        <fullName evidence="13">ATP-dependent helicase/nuclease AddA</fullName>
    </alternativeName>
    <alternativeName>
        <fullName evidence="13">DNA 3'-5' helicase AddA</fullName>
    </alternativeName>
</protein>
<comment type="subunit">
    <text evidence="13">Heterodimer of AddA and AddB/RexB.</text>
</comment>
<keyword evidence="4 13" id="KW-0378">Hydrolase</keyword>
<dbReference type="InterPro" id="IPR011335">
    <property type="entry name" value="Restrct_endonuc-II-like"/>
</dbReference>
<dbReference type="InterPro" id="IPR011604">
    <property type="entry name" value="PDDEXK-like_dom_sf"/>
</dbReference>
<dbReference type="Pfam" id="PF12705">
    <property type="entry name" value="PDDEXK_1"/>
    <property type="match status" value="1"/>
</dbReference>
<keyword evidence="8 13" id="KW-0238">DNA-binding</keyword>